<dbReference type="STRING" id="1344416.A0A139AIC0"/>
<dbReference type="InterPro" id="IPR036850">
    <property type="entry name" value="NDK-like_dom_sf"/>
</dbReference>
<dbReference type="PANTHER" id="PTHR46161">
    <property type="entry name" value="NUCLEOSIDE DIPHOSPHATE KINASE"/>
    <property type="match status" value="1"/>
</dbReference>
<dbReference type="InterPro" id="IPR023005">
    <property type="entry name" value="Nucleoside_diP_kinase_AS"/>
</dbReference>
<evidence type="ECO:0000256" key="11">
    <source>
        <dbReference type="PROSITE-ProRule" id="PRU00706"/>
    </source>
</evidence>
<feature type="binding site" evidence="11">
    <location>
        <position position="91"/>
    </location>
    <ligand>
        <name>ATP</name>
        <dbReference type="ChEBI" id="CHEBI:30616"/>
    </ligand>
</feature>
<dbReference type="GO" id="GO:0005524">
    <property type="term" value="F:ATP binding"/>
    <property type="evidence" value="ECO:0007669"/>
    <property type="project" value="UniProtKB-KW"/>
</dbReference>
<comment type="similarity">
    <text evidence="1 11 12">Belongs to the NDK family.</text>
</comment>
<dbReference type="OMA" id="WRKEECQ"/>
<keyword evidence="6 13" id="KW-0547">Nucleotide-binding</keyword>
<dbReference type="Gene3D" id="3.30.70.141">
    <property type="entry name" value="Nucleoside diphosphate kinase-like domain"/>
    <property type="match status" value="1"/>
</dbReference>
<feature type="binding site" evidence="11">
    <location>
        <position position="63"/>
    </location>
    <ligand>
        <name>ATP</name>
        <dbReference type="ChEBI" id="CHEBI:30616"/>
    </ligand>
</feature>
<keyword evidence="16" id="KW-1185">Reference proteome</keyword>
<keyword evidence="9" id="KW-0460">Magnesium</keyword>
<reference evidence="15 16" key="1">
    <citation type="journal article" date="2015" name="Genome Biol. Evol.">
        <title>Phylogenomic analyses indicate that early fungi evolved digesting cell walls of algal ancestors of land plants.</title>
        <authorList>
            <person name="Chang Y."/>
            <person name="Wang S."/>
            <person name="Sekimoto S."/>
            <person name="Aerts A.L."/>
            <person name="Choi C."/>
            <person name="Clum A."/>
            <person name="LaButti K.M."/>
            <person name="Lindquist E.A."/>
            <person name="Yee Ngan C."/>
            <person name="Ohm R.A."/>
            <person name="Salamov A.A."/>
            <person name="Grigoriev I.V."/>
            <person name="Spatafora J.W."/>
            <person name="Berbee M.L."/>
        </authorList>
    </citation>
    <scope>NUCLEOTIDE SEQUENCE [LARGE SCALE GENOMIC DNA]</scope>
    <source>
        <strain evidence="15 16">JEL478</strain>
    </source>
</reference>
<evidence type="ECO:0000256" key="8">
    <source>
        <dbReference type="ARBA" id="ARBA00022840"/>
    </source>
</evidence>
<dbReference type="GO" id="GO:0006183">
    <property type="term" value="P:GTP biosynthetic process"/>
    <property type="evidence" value="ECO:0007669"/>
    <property type="project" value="InterPro"/>
</dbReference>
<keyword evidence="4 13" id="KW-0808">Transferase</keyword>
<dbReference type="AlphaFoldDB" id="A0A139AIC0"/>
<feature type="binding site" evidence="11">
    <location>
        <position position="120"/>
    </location>
    <ligand>
        <name>ATP</name>
        <dbReference type="ChEBI" id="CHEBI:30616"/>
    </ligand>
</feature>
<evidence type="ECO:0000256" key="12">
    <source>
        <dbReference type="RuleBase" id="RU004011"/>
    </source>
</evidence>
<feature type="binding site" evidence="11">
    <location>
        <position position="14"/>
    </location>
    <ligand>
        <name>ATP</name>
        <dbReference type="ChEBI" id="CHEBI:30616"/>
    </ligand>
</feature>
<dbReference type="GO" id="GO:0046872">
    <property type="term" value="F:metal ion binding"/>
    <property type="evidence" value="ECO:0007669"/>
    <property type="project" value="UniProtKB-KW"/>
</dbReference>
<evidence type="ECO:0000256" key="1">
    <source>
        <dbReference type="ARBA" id="ARBA00008142"/>
    </source>
</evidence>
<evidence type="ECO:0000256" key="2">
    <source>
        <dbReference type="ARBA" id="ARBA00017632"/>
    </source>
</evidence>
<keyword evidence="8 13" id="KW-0067">ATP-binding</keyword>
<keyword evidence="3" id="KW-0963">Cytoplasm</keyword>
<name>A0A139AIC0_GONPJ</name>
<dbReference type="EMBL" id="KQ965752">
    <property type="protein sequence ID" value="KXS16552.1"/>
    <property type="molecule type" value="Genomic_DNA"/>
</dbReference>
<dbReference type="Proteomes" id="UP000070544">
    <property type="component" value="Unassembled WGS sequence"/>
</dbReference>
<evidence type="ECO:0000256" key="9">
    <source>
        <dbReference type="ARBA" id="ARBA00022842"/>
    </source>
</evidence>
<keyword evidence="10" id="KW-0546">Nucleotide metabolism</keyword>
<feature type="binding site" evidence="11">
    <location>
        <position position="97"/>
    </location>
    <ligand>
        <name>ATP</name>
        <dbReference type="ChEBI" id="CHEBI:30616"/>
    </ligand>
</feature>
<keyword evidence="7 13" id="KW-0418">Kinase</keyword>
<feature type="active site" description="Pros-phosphohistidine intermediate" evidence="11">
    <location>
        <position position="123"/>
    </location>
</feature>
<dbReference type="InterPro" id="IPR001564">
    <property type="entry name" value="Nucleoside_diP_kinase"/>
</dbReference>
<proteinExistence type="inferred from homology"/>
<evidence type="ECO:0000256" key="13">
    <source>
        <dbReference type="RuleBase" id="RU004013"/>
    </source>
</evidence>
<dbReference type="SUPFAM" id="SSF54919">
    <property type="entry name" value="Nucleoside diphosphate kinase, NDK"/>
    <property type="match status" value="1"/>
</dbReference>
<dbReference type="Pfam" id="PF00334">
    <property type="entry name" value="NDK"/>
    <property type="match status" value="1"/>
</dbReference>
<dbReference type="GO" id="GO:0006228">
    <property type="term" value="P:UTP biosynthetic process"/>
    <property type="evidence" value="ECO:0007669"/>
    <property type="project" value="InterPro"/>
</dbReference>
<dbReference type="PROSITE" id="PS51374">
    <property type="entry name" value="NDPK_LIKE"/>
    <property type="match status" value="1"/>
</dbReference>
<organism evidence="15 16">
    <name type="scientific">Gonapodya prolifera (strain JEL478)</name>
    <name type="common">Monoblepharis prolifera</name>
    <dbReference type="NCBI Taxonomy" id="1344416"/>
    <lineage>
        <taxon>Eukaryota</taxon>
        <taxon>Fungi</taxon>
        <taxon>Fungi incertae sedis</taxon>
        <taxon>Chytridiomycota</taxon>
        <taxon>Chytridiomycota incertae sedis</taxon>
        <taxon>Monoblepharidomycetes</taxon>
        <taxon>Monoblepharidales</taxon>
        <taxon>Gonapodyaceae</taxon>
        <taxon>Gonapodya</taxon>
    </lineage>
</organism>
<dbReference type="GO" id="GO:0006241">
    <property type="term" value="P:CTP biosynthetic process"/>
    <property type="evidence" value="ECO:0007669"/>
    <property type="project" value="InterPro"/>
</dbReference>
<evidence type="ECO:0000256" key="3">
    <source>
        <dbReference type="ARBA" id="ARBA00022490"/>
    </source>
</evidence>
<evidence type="ECO:0000256" key="10">
    <source>
        <dbReference type="ARBA" id="ARBA00023080"/>
    </source>
</evidence>
<dbReference type="SMART" id="SM00562">
    <property type="entry name" value="NDK"/>
    <property type="match status" value="1"/>
</dbReference>
<evidence type="ECO:0000256" key="4">
    <source>
        <dbReference type="ARBA" id="ARBA00022679"/>
    </source>
</evidence>
<sequence>MTTMTAARTLALIKPSVAANPHLVDTVRARVRAEGFAVKAERVVQWNLDDARRFYRQHEGRFFYKRLCGYMASGPFVAMILEKENAISDWRKLIGPTRSIAARLESGSLRGDMAVSDTRNAFHGSDSVNSAREEIEMFFPEESTAG</sequence>
<feature type="binding site" evidence="11">
    <location>
        <position position="110"/>
    </location>
    <ligand>
        <name>ATP</name>
        <dbReference type="ChEBI" id="CHEBI:30616"/>
    </ligand>
</feature>
<dbReference type="EC" id="2.7.4.6" evidence="13"/>
<gene>
    <name evidence="15" type="ORF">M427DRAFT_292095</name>
</gene>
<protein>
    <recommendedName>
        <fullName evidence="2 13">Nucleoside diphosphate kinase</fullName>
        <ecNumber evidence="13">2.7.4.6</ecNumber>
    </recommendedName>
</protein>
<evidence type="ECO:0000313" key="16">
    <source>
        <dbReference type="Proteomes" id="UP000070544"/>
    </source>
</evidence>
<dbReference type="InterPro" id="IPR034907">
    <property type="entry name" value="NDK-like_dom"/>
</dbReference>
<feature type="domain" description="Nucleoside diphosphate kinase-like" evidence="14">
    <location>
        <begin position="6"/>
        <end position="146"/>
    </location>
</feature>
<dbReference type="PROSITE" id="PS00469">
    <property type="entry name" value="NDPK"/>
    <property type="match status" value="1"/>
</dbReference>
<dbReference type="PRINTS" id="PR01243">
    <property type="entry name" value="NUCDPKINASE"/>
</dbReference>
<evidence type="ECO:0000256" key="7">
    <source>
        <dbReference type="ARBA" id="ARBA00022777"/>
    </source>
</evidence>
<evidence type="ECO:0000313" key="15">
    <source>
        <dbReference type="EMBL" id="KXS16552.1"/>
    </source>
</evidence>
<dbReference type="OrthoDB" id="2162449at2759"/>
<accession>A0A139AIC0</accession>
<evidence type="ECO:0000256" key="5">
    <source>
        <dbReference type="ARBA" id="ARBA00022723"/>
    </source>
</evidence>
<keyword evidence="5" id="KW-0479">Metal-binding</keyword>
<comment type="catalytic activity">
    <reaction evidence="13">
        <text>a 2'-deoxyribonucleoside 5'-diphosphate + ATP = a 2'-deoxyribonucleoside 5'-triphosphate + ADP</text>
        <dbReference type="Rhea" id="RHEA:44640"/>
        <dbReference type="ChEBI" id="CHEBI:30616"/>
        <dbReference type="ChEBI" id="CHEBI:61560"/>
        <dbReference type="ChEBI" id="CHEBI:73316"/>
        <dbReference type="ChEBI" id="CHEBI:456216"/>
        <dbReference type="EC" id="2.7.4.6"/>
    </reaction>
</comment>
<evidence type="ECO:0000256" key="6">
    <source>
        <dbReference type="ARBA" id="ARBA00022741"/>
    </source>
</evidence>
<dbReference type="GO" id="GO:0004550">
    <property type="term" value="F:nucleoside diphosphate kinase activity"/>
    <property type="evidence" value="ECO:0007669"/>
    <property type="project" value="UniProtKB-EC"/>
</dbReference>
<dbReference type="PANTHER" id="PTHR46161:SF3">
    <property type="entry name" value="NUCLEOSIDE DIPHOSPHATE KINASE DDB_G0292928-RELATED"/>
    <property type="match status" value="1"/>
</dbReference>
<evidence type="ECO:0000259" key="14">
    <source>
        <dbReference type="SMART" id="SM00562"/>
    </source>
</evidence>